<accession>A0A1I8F5A6</accession>
<organism evidence="1 2">
    <name type="scientific">Macrostomum lignano</name>
    <dbReference type="NCBI Taxonomy" id="282301"/>
    <lineage>
        <taxon>Eukaryota</taxon>
        <taxon>Metazoa</taxon>
        <taxon>Spiralia</taxon>
        <taxon>Lophotrochozoa</taxon>
        <taxon>Platyhelminthes</taxon>
        <taxon>Rhabditophora</taxon>
        <taxon>Macrostomorpha</taxon>
        <taxon>Macrostomida</taxon>
        <taxon>Macrostomidae</taxon>
        <taxon>Macrostomum</taxon>
    </lineage>
</organism>
<dbReference type="Proteomes" id="UP000095280">
    <property type="component" value="Unplaced"/>
</dbReference>
<keyword evidence="1" id="KW-1185">Reference proteome</keyword>
<protein>
    <submittedName>
        <fullName evidence="2">Secreted protein</fullName>
    </submittedName>
</protein>
<reference evidence="2" key="1">
    <citation type="submission" date="2016-11" db="UniProtKB">
        <authorList>
            <consortium name="WormBaseParasite"/>
        </authorList>
    </citation>
    <scope>IDENTIFICATION</scope>
</reference>
<proteinExistence type="predicted"/>
<dbReference type="AlphaFoldDB" id="A0A1I8F5A6"/>
<evidence type="ECO:0000313" key="2">
    <source>
        <dbReference type="WBParaSite" id="maker-unitig_21074-snap-gene-0.1-mRNA-1"/>
    </source>
</evidence>
<evidence type="ECO:0000313" key="1">
    <source>
        <dbReference type="Proteomes" id="UP000095280"/>
    </source>
</evidence>
<dbReference type="WBParaSite" id="maker-unitig_21074-snap-gene-0.1-mRNA-1">
    <property type="protein sequence ID" value="maker-unitig_21074-snap-gene-0.1-mRNA-1"/>
    <property type="gene ID" value="maker-unitig_21074-snap-gene-0.1"/>
</dbReference>
<name>A0A1I8F5A6_9PLAT</name>
<sequence>RTLTWVAALITTTSEATGFASVIRTGPHLGQVTTPHCLRTKCQIVAVSKRNLLSKFVNRRESL</sequence>